<gene>
    <name evidence="3" type="ORF">B0H16DRAFT_955344</name>
</gene>
<name>A0AAD7K3I3_9AGAR</name>
<reference evidence="3" key="1">
    <citation type="submission" date="2023-03" db="EMBL/GenBank/DDBJ databases">
        <title>Massive genome expansion in bonnet fungi (Mycena s.s.) driven by repeated elements and novel gene families across ecological guilds.</title>
        <authorList>
            <consortium name="Lawrence Berkeley National Laboratory"/>
            <person name="Harder C.B."/>
            <person name="Miyauchi S."/>
            <person name="Viragh M."/>
            <person name="Kuo A."/>
            <person name="Thoen E."/>
            <person name="Andreopoulos B."/>
            <person name="Lu D."/>
            <person name="Skrede I."/>
            <person name="Drula E."/>
            <person name="Henrissat B."/>
            <person name="Morin E."/>
            <person name="Kohler A."/>
            <person name="Barry K."/>
            <person name="LaButti K."/>
            <person name="Morin E."/>
            <person name="Salamov A."/>
            <person name="Lipzen A."/>
            <person name="Mereny Z."/>
            <person name="Hegedus B."/>
            <person name="Baldrian P."/>
            <person name="Stursova M."/>
            <person name="Weitz H."/>
            <person name="Taylor A."/>
            <person name="Grigoriev I.V."/>
            <person name="Nagy L.G."/>
            <person name="Martin F."/>
            <person name="Kauserud H."/>
        </authorList>
    </citation>
    <scope>NUCLEOTIDE SEQUENCE</scope>
    <source>
        <strain evidence="3">CBHHK182m</strain>
    </source>
</reference>
<dbReference type="Proteomes" id="UP001215598">
    <property type="component" value="Unassembled WGS sequence"/>
</dbReference>
<feature type="region of interest" description="Disordered" evidence="2">
    <location>
        <begin position="18"/>
        <end position="51"/>
    </location>
</feature>
<keyword evidence="4" id="KW-1185">Reference proteome</keyword>
<sequence>MPSSEEVKQLEGVSVAQHRFRLSVDTPENGSSSNTGGHRAPPLPPPEAANGPFLYAQLPYRNSRYKEKFQALREKYDRVILKQEEYHQDLELATAKIKKLQAENDLLLDAMNLAATHQPSMFGLLPPPLPPDAPPGGGPMDVDAFPGPSTSADRPPARHHRVNGNGNGNGGGNVSSSNGTRSGSSSSSFGPPTNGAHGPPLEQRPSRQPSIEFIAHDMNGRAP</sequence>
<organism evidence="3 4">
    <name type="scientific">Mycena metata</name>
    <dbReference type="NCBI Taxonomy" id="1033252"/>
    <lineage>
        <taxon>Eukaryota</taxon>
        <taxon>Fungi</taxon>
        <taxon>Dikarya</taxon>
        <taxon>Basidiomycota</taxon>
        <taxon>Agaricomycotina</taxon>
        <taxon>Agaricomycetes</taxon>
        <taxon>Agaricomycetidae</taxon>
        <taxon>Agaricales</taxon>
        <taxon>Marasmiineae</taxon>
        <taxon>Mycenaceae</taxon>
        <taxon>Mycena</taxon>
    </lineage>
</organism>
<feature type="compositionally biased region" description="Basic and acidic residues" evidence="2">
    <location>
        <begin position="214"/>
        <end position="223"/>
    </location>
</feature>
<evidence type="ECO:0000313" key="3">
    <source>
        <dbReference type="EMBL" id="KAJ7777348.1"/>
    </source>
</evidence>
<dbReference type="AlphaFoldDB" id="A0AAD7K3I3"/>
<feature type="region of interest" description="Disordered" evidence="2">
    <location>
        <begin position="122"/>
        <end position="223"/>
    </location>
</feature>
<evidence type="ECO:0000313" key="4">
    <source>
        <dbReference type="Proteomes" id="UP001215598"/>
    </source>
</evidence>
<dbReference type="EMBL" id="JARKIB010000008">
    <property type="protein sequence ID" value="KAJ7777348.1"/>
    <property type="molecule type" value="Genomic_DNA"/>
</dbReference>
<keyword evidence="1" id="KW-0175">Coiled coil</keyword>
<comment type="caution">
    <text evidence="3">The sequence shown here is derived from an EMBL/GenBank/DDBJ whole genome shotgun (WGS) entry which is preliminary data.</text>
</comment>
<feature type="coiled-coil region" evidence="1">
    <location>
        <begin position="83"/>
        <end position="110"/>
    </location>
</feature>
<proteinExistence type="predicted"/>
<feature type="compositionally biased region" description="Polar residues" evidence="2">
    <location>
        <begin position="26"/>
        <end position="36"/>
    </location>
</feature>
<protein>
    <submittedName>
        <fullName evidence="3">Uncharacterized protein</fullName>
    </submittedName>
</protein>
<evidence type="ECO:0000256" key="1">
    <source>
        <dbReference type="SAM" id="Coils"/>
    </source>
</evidence>
<feature type="compositionally biased region" description="Pro residues" evidence="2">
    <location>
        <begin position="125"/>
        <end position="137"/>
    </location>
</feature>
<feature type="compositionally biased region" description="Low complexity" evidence="2">
    <location>
        <begin position="174"/>
        <end position="195"/>
    </location>
</feature>
<evidence type="ECO:0000256" key="2">
    <source>
        <dbReference type="SAM" id="MobiDB-lite"/>
    </source>
</evidence>
<accession>A0AAD7K3I3</accession>